<dbReference type="AlphaFoldDB" id="X1V8Q6"/>
<dbReference type="GO" id="GO:0006281">
    <property type="term" value="P:DNA repair"/>
    <property type="evidence" value="ECO:0007669"/>
    <property type="project" value="InterPro"/>
</dbReference>
<dbReference type="SUPFAM" id="SSF50249">
    <property type="entry name" value="Nucleic acid-binding proteins"/>
    <property type="match status" value="1"/>
</dbReference>
<dbReference type="GO" id="GO:0006310">
    <property type="term" value="P:DNA recombination"/>
    <property type="evidence" value="ECO:0007669"/>
    <property type="project" value="InterPro"/>
</dbReference>
<comment type="caution">
    <text evidence="2">The sequence shown here is derived from an EMBL/GenBank/DDBJ whole genome shotgun (WGS) entry which is preliminary data.</text>
</comment>
<reference evidence="2" key="1">
    <citation type="journal article" date="2014" name="Front. Microbiol.">
        <title>High frequency of phylogenetically diverse reductive dehalogenase-homologous genes in deep subseafloor sedimentary metagenomes.</title>
        <authorList>
            <person name="Kawai M."/>
            <person name="Futagami T."/>
            <person name="Toyoda A."/>
            <person name="Takaki Y."/>
            <person name="Nishi S."/>
            <person name="Hori S."/>
            <person name="Arai W."/>
            <person name="Tsubouchi T."/>
            <person name="Morono Y."/>
            <person name="Uchiyama I."/>
            <person name="Ito T."/>
            <person name="Fujiyama A."/>
            <person name="Inagaki F."/>
            <person name="Takami H."/>
        </authorList>
    </citation>
    <scope>NUCLEOTIDE SEQUENCE</scope>
    <source>
        <strain evidence="2">Expedition CK06-06</strain>
    </source>
</reference>
<feature type="domain" description="DNA ligase ATP-dependent C-terminal" evidence="1">
    <location>
        <begin position="12"/>
        <end position="55"/>
    </location>
</feature>
<dbReference type="EMBL" id="BARW01035034">
    <property type="protein sequence ID" value="GAJ12777.1"/>
    <property type="molecule type" value="Genomic_DNA"/>
</dbReference>
<dbReference type="InterPro" id="IPR012309">
    <property type="entry name" value="DNA_ligase_ATP-dep_C"/>
</dbReference>
<sequence length="80" mass="9409">TQKLKPLITEEKGKKVKVKPKIVISVTYQEIQKSPNYESGFALRFPRFTALRPDRRPSDITTLIEVKKDFATQKRNWRYG</sequence>
<dbReference type="InterPro" id="IPR012340">
    <property type="entry name" value="NA-bd_OB-fold"/>
</dbReference>
<protein>
    <recommendedName>
        <fullName evidence="1">DNA ligase ATP-dependent C-terminal domain-containing protein</fullName>
    </recommendedName>
</protein>
<dbReference type="Gene3D" id="2.40.50.140">
    <property type="entry name" value="Nucleic acid-binding proteins"/>
    <property type="match status" value="1"/>
</dbReference>
<accession>X1V8Q6</accession>
<dbReference type="GO" id="GO:0003910">
    <property type="term" value="F:DNA ligase (ATP) activity"/>
    <property type="evidence" value="ECO:0007669"/>
    <property type="project" value="InterPro"/>
</dbReference>
<feature type="non-terminal residue" evidence="2">
    <location>
        <position position="1"/>
    </location>
</feature>
<evidence type="ECO:0000259" key="1">
    <source>
        <dbReference type="Pfam" id="PF04679"/>
    </source>
</evidence>
<gene>
    <name evidence="2" type="ORF">S12H4_54745</name>
</gene>
<organism evidence="2">
    <name type="scientific">marine sediment metagenome</name>
    <dbReference type="NCBI Taxonomy" id="412755"/>
    <lineage>
        <taxon>unclassified sequences</taxon>
        <taxon>metagenomes</taxon>
        <taxon>ecological metagenomes</taxon>
    </lineage>
</organism>
<evidence type="ECO:0000313" key="2">
    <source>
        <dbReference type="EMBL" id="GAJ12777.1"/>
    </source>
</evidence>
<proteinExistence type="predicted"/>
<name>X1V8Q6_9ZZZZ</name>
<dbReference type="Pfam" id="PF04679">
    <property type="entry name" value="DNA_ligase_A_C"/>
    <property type="match status" value="1"/>
</dbReference>